<evidence type="ECO:0000313" key="2">
    <source>
        <dbReference type="Proteomes" id="UP000240638"/>
    </source>
</evidence>
<evidence type="ECO:0000313" key="1">
    <source>
        <dbReference type="EMBL" id="PTB22165.1"/>
    </source>
</evidence>
<comment type="caution">
    <text evidence="1">The sequence shown here is derived from an EMBL/GenBank/DDBJ whole genome shotgun (WGS) entry which is preliminary data.</text>
</comment>
<organism evidence="1 2">
    <name type="scientific">Trinickia symbiotica</name>
    <dbReference type="NCBI Taxonomy" id="863227"/>
    <lineage>
        <taxon>Bacteria</taxon>
        <taxon>Pseudomonadati</taxon>
        <taxon>Pseudomonadota</taxon>
        <taxon>Betaproteobacteria</taxon>
        <taxon>Burkholderiales</taxon>
        <taxon>Burkholderiaceae</taxon>
        <taxon>Trinickia</taxon>
    </lineage>
</organism>
<accession>A0A2T3Y092</accession>
<gene>
    <name evidence="1" type="ORF">C9I57_04445</name>
</gene>
<protein>
    <recommendedName>
        <fullName evidence="3">Toxin-antitoxin system YwqK family antitoxin</fullName>
    </recommendedName>
</protein>
<dbReference type="Pfam" id="PF07661">
    <property type="entry name" value="MORN_2"/>
    <property type="match status" value="2"/>
</dbReference>
<dbReference type="EMBL" id="PYUC01000002">
    <property type="protein sequence ID" value="PTB22165.1"/>
    <property type="molecule type" value="Genomic_DNA"/>
</dbReference>
<dbReference type="Gene3D" id="2.20.110.10">
    <property type="entry name" value="Histone H3 K4-specific methyltransferase SET7/9 N-terminal domain"/>
    <property type="match status" value="1"/>
</dbReference>
<dbReference type="SUPFAM" id="SSF82185">
    <property type="entry name" value="Histone H3 K4-specific methyltransferase SET7/9 N-terminal domain"/>
    <property type="match status" value="1"/>
</dbReference>
<dbReference type="AlphaFoldDB" id="A0A2T3Y092"/>
<proteinExistence type="predicted"/>
<sequence length="107" mass="12365">MTAENELHIAEIPYESGGVKFRYARKLSSDGQRWIRHGRYEHYAVDGTLLSEGQYVDGKEEGVWRDYQPNGNLAAEGQYSQGEQVGHWRYWSADGNEEYDEPPPIRD</sequence>
<evidence type="ECO:0008006" key="3">
    <source>
        <dbReference type="Google" id="ProtNLM"/>
    </source>
</evidence>
<dbReference type="InterPro" id="IPR011652">
    <property type="entry name" value="MORN_2"/>
</dbReference>
<name>A0A2T3Y092_9BURK</name>
<dbReference type="Proteomes" id="UP000240638">
    <property type="component" value="Unassembled WGS sequence"/>
</dbReference>
<dbReference type="RefSeq" id="WP_107149718.1">
    <property type="nucleotide sequence ID" value="NZ_PYUC01000002.1"/>
</dbReference>
<reference evidence="1 2" key="1">
    <citation type="submission" date="2018-03" db="EMBL/GenBank/DDBJ databases">
        <title>Whole genome analyses suggest that Burkholderia sensu lato contains two further novel genera in the rhizoxinica-symbiotica group Mycetohabitans gen. nov., and Trinickia gen. nov.: implications for the evolution of diazotrophy and nodulation in the Burkholderiaceae.</title>
        <authorList>
            <person name="Estrada De Los Santos P."/>
            <person name="Palmer M."/>
            <person name="Chavez-Ramirez B."/>
            <person name="Steenkamp E.T."/>
            <person name="Hirsch A.M."/>
            <person name="Manyaka P."/>
            <person name="Maluk M."/>
            <person name="Lafos M."/>
            <person name="Crook M."/>
            <person name="Gross E."/>
            <person name="Simon M.F."/>
            <person name="Bueno Dos Reis Junior F."/>
            <person name="Poole P.S."/>
            <person name="Venter S.N."/>
            <person name="James E.K."/>
        </authorList>
    </citation>
    <scope>NUCLEOTIDE SEQUENCE [LARGE SCALE GENOMIC DNA]</scope>
    <source>
        <strain evidence="1 2">JPY-366</strain>
    </source>
</reference>